<feature type="transmembrane region" description="Helical" evidence="7">
    <location>
        <begin position="223"/>
        <end position="242"/>
    </location>
</feature>
<name>A0ABR5AN41_9BACL</name>
<feature type="transmembrane region" description="Helical" evidence="7">
    <location>
        <begin position="12"/>
        <end position="29"/>
    </location>
</feature>
<feature type="transmembrane region" description="Helical" evidence="7">
    <location>
        <begin position="325"/>
        <end position="344"/>
    </location>
</feature>
<evidence type="ECO:0000256" key="1">
    <source>
        <dbReference type="ARBA" id="ARBA00004651"/>
    </source>
</evidence>
<evidence type="ECO:0000256" key="2">
    <source>
        <dbReference type="ARBA" id="ARBA00007400"/>
    </source>
</evidence>
<feature type="transmembrane region" description="Helical" evidence="7">
    <location>
        <begin position="284"/>
        <end position="305"/>
    </location>
</feature>
<feature type="domain" description="Acyltransferase 3" evidence="8">
    <location>
        <begin position="9"/>
        <end position="341"/>
    </location>
</feature>
<keyword evidence="10" id="KW-1185">Reference proteome</keyword>
<feature type="transmembrane region" description="Helical" evidence="7">
    <location>
        <begin position="85"/>
        <end position="106"/>
    </location>
</feature>
<evidence type="ECO:0000256" key="7">
    <source>
        <dbReference type="SAM" id="Phobius"/>
    </source>
</evidence>
<evidence type="ECO:0000256" key="4">
    <source>
        <dbReference type="ARBA" id="ARBA00022692"/>
    </source>
</evidence>
<dbReference type="PANTHER" id="PTHR40074:SF2">
    <property type="entry name" value="O-ACETYLTRANSFERASE WECH"/>
    <property type="match status" value="1"/>
</dbReference>
<feature type="transmembrane region" description="Helical" evidence="7">
    <location>
        <begin position="166"/>
        <end position="183"/>
    </location>
</feature>
<organism evidence="9 10">
    <name type="scientific">Gordoniibacillus kamchatkensis</name>
    <dbReference type="NCBI Taxonomy" id="1590651"/>
    <lineage>
        <taxon>Bacteria</taxon>
        <taxon>Bacillati</taxon>
        <taxon>Bacillota</taxon>
        <taxon>Bacilli</taxon>
        <taxon>Bacillales</taxon>
        <taxon>Paenibacillaceae</taxon>
        <taxon>Gordoniibacillus</taxon>
    </lineage>
</organism>
<sequence>MGKPKAKIGELDIVRALAILAVVVIHSTSEGTDIVKMGYSHTQLLYYFINLMGIFAVPLFVLVSGLVLFYVYIDNWSPKKLGSFYVKRVRSVIVPYVLWSFFYYVYDQWLFQPQHVAVDWPKFFSLLPWADAKYHLYFMIIIIQFYVLFPPLLWLARSFSWFRRTLPLWGLLVQGGFYAYGHWVQPVSYSAELCVTYFLFFTLGGWMGIYYDRVRPFCERHMAWLLPLGAAIGAAHASLYIISQYNIATFENTWYKLLWMLYSCAAAFALIGLALWLQRRWTSAAALLTSLGIASFGVYLMHPWILSTWKARVAEPGSLLGFNMYYLAAFMMSLLLPWLATLAYKRAASLLRGKPKPKGAPV</sequence>
<dbReference type="Pfam" id="PF01757">
    <property type="entry name" value="Acyl_transf_3"/>
    <property type="match status" value="1"/>
</dbReference>
<evidence type="ECO:0000256" key="6">
    <source>
        <dbReference type="ARBA" id="ARBA00023136"/>
    </source>
</evidence>
<feature type="transmembrane region" description="Helical" evidence="7">
    <location>
        <begin position="254"/>
        <end position="277"/>
    </location>
</feature>
<comment type="similarity">
    <text evidence="2">Belongs to the acyltransferase 3 family.</text>
</comment>
<keyword evidence="5 7" id="KW-1133">Transmembrane helix</keyword>
<accession>A0ABR5AN41</accession>
<evidence type="ECO:0000313" key="10">
    <source>
        <dbReference type="Proteomes" id="UP000031967"/>
    </source>
</evidence>
<dbReference type="PANTHER" id="PTHR40074">
    <property type="entry name" value="O-ACETYLTRANSFERASE WECH"/>
    <property type="match status" value="1"/>
</dbReference>
<evidence type="ECO:0000259" key="8">
    <source>
        <dbReference type="Pfam" id="PF01757"/>
    </source>
</evidence>
<comment type="subcellular location">
    <subcellularLocation>
        <location evidence="1">Cell membrane</location>
        <topology evidence="1">Multi-pass membrane protein</topology>
    </subcellularLocation>
</comment>
<proteinExistence type="inferred from homology"/>
<evidence type="ECO:0000256" key="3">
    <source>
        <dbReference type="ARBA" id="ARBA00022475"/>
    </source>
</evidence>
<reference evidence="9 10" key="1">
    <citation type="submission" date="2014-12" db="EMBL/GenBank/DDBJ databases">
        <title>Draft genome sequence of Paenibacillus kamchatkensis strain B-2647.</title>
        <authorList>
            <person name="Karlyshev A.V."/>
            <person name="Kudryashova E.B."/>
        </authorList>
    </citation>
    <scope>NUCLEOTIDE SEQUENCE [LARGE SCALE GENOMIC DNA]</scope>
    <source>
        <strain evidence="9 10">VKM B-2647</strain>
    </source>
</reference>
<keyword evidence="6 7" id="KW-0472">Membrane</keyword>
<dbReference type="EMBL" id="JXAK01000001">
    <property type="protein sequence ID" value="KIL42380.1"/>
    <property type="molecule type" value="Genomic_DNA"/>
</dbReference>
<evidence type="ECO:0000256" key="5">
    <source>
        <dbReference type="ARBA" id="ARBA00022989"/>
    </source>
</evidence>
<feature type="transmembrane region" description="Helical" evidence="7">
    <location>
        <begin position="44"/>
        <end position="73"/>
    </location>
</feature>
<dbReference type="RefSeq" id="WP_041044698.1">
    <property type="nucleotide sequence ID" value="NZ_JXAK01000001.1"/>
</dbReference>
<keyword evidence="4 7" id="KW-0812">Transmembrane</keyword>
<gene>
    <name evidence="9" type="ORF">SD70_00055</name>
</gene>
<evidence type="ECO:0000313" key="9">
    <source>
        <dbReference type="EMBL" id="KIL42380.1"/>
    </source>
</evidence>
<protein>
    <recommendedName>
        <fullName evidence="8">Acyltransferase 3 domain-containing protein</fullName>
    </recommendedName>
</protein>
<dbReference type="InterPro" id="IPR002656">
    <property type="entry name" value="Acyl_transf_3_dom"/>
</dbReference>
<feature type="transmembrane region" description="Helical" evidence="7">
    <location>
        <begin position="134"/>
        <end position="154"/>
    </location>
</feature>
<comment type="caution">
    <text evidence="9">The sequence shown here is derived from an EMBL/GenBank/DDBJ whole genome shotgun (WGS) entry which is preliminary data.</text>
</comment>
<feature type="transmembrane region" description="Helical" evidence="7">
    <location>
        <begin position="189"/>
        <end position="211"/>
    </location>
</feature>
<dbReference type="Proteomes" id="UP000031967">
    <property type="component" value="Unassembled WGS sequence"/>
</dbReference>
<keyword evidence="3" id="KW-1003">Cell membrane</keyword>